<evidence type="ECO:0000313" key="3">
    <source>
        <dbReference type="Proteomes" id="UP001566331"/>
    </source>
</evidence>
<protein>
    <recommendedName>
        <fullName evidence="4">SPOR domain-containing protein</fullName>
    </recommendedName>
</protein>
<dbReference type="Proteomes" id="UP001566331">
    <property type="component" value="Unassembled WGS sequence"/>
</dbReference>
<feature type="chain" id="PRO_5047026654" description="SPOR domain-containing protein" evidence="1">
    <location>
        <begin position="22"/>
        <end position="161"/>
    </location>
</feature>
<dbReference type="RefSeq" id="WP_370565039.1">
    <property type="nucleotide sequence ID" value="NZ_JBFWIB010000012.1"/>
</dbReference>
<organism evidence="2 3">
    <name type="scientific">Luteimonas salinilitoris</name>
    <dbReference type="NCBI Taxonomy" id="3237697"/>
    <lineage>
        <taxon>Bacteria</taxon>
        <taxon>Pseudomonadati</taxon>
        <taxon>Pseudomonadota</taxon>
        <taxon>Gammaproteobacteria</taxon>
        <taxon>Lysobacterales</taxon>
        <taxon>Lysobacteraceae</taxon>
        <taxon>Luteimonas</taxon>
    </lineage>
</organism>
<keyword evidence="3" id="KW-1185">Reference proteome</keyword>
<evidence type="ECO:0008006" key="4">
    <source>
        <dbReference type="Google" id="ProtNLM"/>
    </source>
</evidence>
<feature type="signal peptide" evidence="1">
    <location>
        <begin position="1"/>
        <end position="21"/>
    </location>
</feature>
<name>A0ABV4HS70_9GAMM</name>
<accession>A0ABV4HS70</accession>
<comment type="caution">
    <text evidence="2">The sequence shown here is derived from an EMBL/GenBank/DDBJ whole genome shotgun (WGS) entry which is preliminary data.</text>
</comment>
<gene>
    <name evidence="2" type="ORF">AB6713_13440</name>
</gene>
<evidence type="ECO:0000313" key="2">
    <source>
        <dbReference type="EMBL" id="MEZ0475606.1"/>
    </source>
</evidence>
<dbReference type="EMBL" id="JBFWIC010000019">
    <property type="protein sequence ID" value="MEZ0475606.1"/>
    <property type="molecule type" value="Genomic_DNA"/>
</dbReference>
<proteinExistence type="predicted"/>
<sequence length="161" mass="17533">MNIIHRLLLTACLVLPLAACQNEGQTQQAEKAPMTAPTDGDSAQWRAYLSDLVPRHMEGIQNQPYIYLVPDDGIADFEGQYERLEEKARIDVARGIVRGNMLAYAGPDSNRVADMVVSAFEGVPAKSMNGVRVLFIGDAADSARVEQAVTPAGVEYVLVEK</sequence>
<keyword evidence="1" id="KW-0732">Signal</keyword>
<reference evidence="2 3" key="1">
    <citation type="submission" date="2024-07" db="EMBL/GenBank/DDBJ databases">
        <title>Luteimonas salilacus sp. nov., isolated from the shore soil of Salt Lake in Tibet of China.</title>
        <authorList>
            <person name="Zhang X."/>
            <person name="Li A."/>
        </authorList>
    </citation>
    <scope>NUCLEOTIDE SEQUENCE [LARGE SCALE GENOMIC DNA]</scope>
    <source>
        <strain evidence="2 3">B3-2-R+30</strain>
    </source>
</reference>
<evidence type="ECO:0000256" key="1">
    <source>
        <dbReference type="SAM" id="SignalP"/>
    </source>
</evidence>